<keyword evidence="1" id="KW-0732">Signal</keyword>
<comment type="caution">
    <text evidence="2">The sequence shown here is derived from an EMBL/GenBank/DDBJ whole genome shotgun (WGS) entry which is preliminary data.</text>
</comment>
<dbReference type="InterPro" id="IPR021302">
    <property type="entry name" value="DUF2780_VcgC/VcgE"/>
</dbReference>
<evidence type="ECO:0000313" key="2">
    <source>
        <dbReference type="EMBL" id="GAA0860043.1"/>
    </source>
</evidence>
<dbReference type="Pfam" id="PF11075">
    <property type="entry name" value="DUF2780"/>
    <property type="match status" value="1"/>
</dbReference>
<gene>
    <name evidence="2" type="ORF">GCM10009114_35760</name>
</gene>
<organism evidence="2 3">
    <name type="scientific">Aliiglaciecola litoralis</name>
    <dbReference type="NCBI Taxonomy" id="582857"/>
    <lineage>
        <taxon>Bacteria</taxon>
        <taxon>Pseudomonadati</taxon>
        <taxon>Pseudomonadota</taxon>
        <taxon>Gammaproteobacteria</taxon>
        <taxon>Alteromonadales</taxon>
        <taxon>Alteromonadaceae</taxon>
        <taxon>Aliiglaciecola</taxon>
    </lineage>
</organism>
<dbReference type="Proteomes" id="UP001500359">
    <property type="component" value="Unassembled WGS sequence"/>
</dbReference>
<keyword evidence="3" id="KW-1185">Reference proteome</keyword>
<dbReference type="RefSeq" id="WP_343862469.1">
    <property type="nucleotide sequence ID" value="NZ_BAAAFD010000017.1"/>
</dbReference>
<name>A0ABN1LT53_9ALTE</name>
<evidence type="ECO:0000256" key="1">
    <source>
        <dbReference type="SAM" id="SignalP"/>
    </source>
</evidence>
<accession>A0ABN1LT53</accession>
<sequence>MKSILTLVTIITLTFSSQTYAQGWFESLKSMIGLGEETQEVTPNANDMISMLSQNLGVDADQASGGLGSLFNYVKGNLSDEKFGQLSKALPGVNELIKSAPDISQLKESGGLSGLMDKAAEYNDSLKAINGVKKQFEALGLKPEMIMQYIEQAKKYLDSEQGQQAKQLLMQGLSDFTQ</sequence>
<protein>
    <submittedName>
        <fullName evidence="2">DUF2780 domain-containing protein</fullName>
    </submittedName>
</protein>
<feature type="signal peptide" evidence="1">
    <location>
        <begin position="1"/>
        <end position="21"/>
    </location>
</feature>
<dbReference type="EMBL" id="BAAAFD010000017">
    <property type="protein sequence ID" value="GAA0860043.1"/>
    <property type="molecule type" value="Genomic_DNA"/>
</dbReference>
<proteinExistence type="predicted"/>
<evidence type="ECO:0000313" key="3">
    <source>
        <dbReference type="Proteomes" id="UP001500359"/>
    </source>
</evidence>
<feature type="chain" id="PRO_5046060869" evidence="1">
    <location>
        <begin position="22"/>
        <end position="178"/>
    </location>
</feature>
<reference evidence="2 3" key="1">
    <citation type="journal article" date="2019" name="Int. J. Syst. Evol. Microbiol.">
        <title>The Global Catalogue of Microorganisms (GCM) 10K type strain sequencing project: providing services to taxonomists for standard genome sequencing and annotation.</title>
        <authorList>
            <consortium name="The Broad Institute Genomics Platform"/>
            <consortium name="The Broad Institute Genome Sequencing Center for Infectious Disease"/>
            <person name="Wu L."/>
            <person name="Ma J."/>
        </authorList>
    </citation>
    <scope>NUCLEOTIDE SEQUENCE [LARGE SCALE GENOMIC DNA]</scope>
    <source>
        <strain evidence="2 3">JCM 15896</strain>
    </source>
</reference>